<dbReference type="EMBL" id="CP060731">
    <property type="protein sequence ID" value="QNN78057.1"/>
    <property type="molecule type" value="Genomic_DNA"/>
</dbReference>
<evidence type="ECO:0000313" key="1">
    <source>
        <dbReference type="EMBL" id="QNN78057.1"/>
    </source>
</evidence>
<dbReference type="GeneID" id="81469521"/>
<evidence type="ECO:0000313" key="2">
    <source>
        <dbReference type="Proteomes" id="UP000515838"/>
    </source>
</evidence>
<accession>A0A7G9TD82</accession>
<dbReference type="Proteomes" id="UP000515838">
    <property type="component" value="Chromosome"/>
</dbReference>
<dbReference type="AlphaFoldDB" id="A0A7G9TD82"/>
<organism evidence="1 2">
    <name type="scientific">Pseudoxanthomonas mexicana</name>
    <dbReference type="NCBI Taxonomy" id="128785"/>
    <lineage>
        <taxon>Bacteria</taxon>
        <taxon>Pseudomonadati</taxon>
        <taxon>Pseudomonadota</taxon>
        <taxon>Gammaproteobacteria</taxon>
        <taxon>Lysobacterales</taxon>
        <taxon>Lysobacteraceae</taxon>
        <taxon>Pseudoxanthomonas</taxon>
    </lineage>
</organism>
<protein>
    <submittedName>
        <fullName evidence="1">Uncharacterized protein</fullName>
    </submittedName>
</protein>
<sequence length="120" mass="13049">MEQHLDKLILKSIRAGYVASDDIDDLCSLSGFSRAQVYDLVATYIASGFASGGLSYEDADAVANFLWAESSFELSGFAKDVFLAFDDGEYVAASDPPDTDPVAKYTRPQIADLLARRPQI</sequence>
<dbReference type="RefSeq" id="WP_187573527.1">
    <property type="nucleotide sequence ID" value="NZ_CP060731.1"/>
</dbReference>
<proteinExistence type="predicted"/>
<gene>
    <name evidence="1" type="ORF">IAE60_01005</name>
</gene>
<reference evidence="1 2" key="1">
    <citation type="submission" date="2020-08" db="EMBL/GenBank/DDBJ databases">
        <title>Streptomycin Non-resistant strain, P. mexicana.</title>
        <authorList>
            <person name="Ganesh-Kumar S."/>
            <person name="Zhe T."/>
            <person name="Yu Z."/>
            <person name="Min Y."/>
        </authorList>
    </citation>
    <scope>NUCLEOTIDE SEQUENCE [LARGE SCALE GENOMIC DNA]</scope>
    <source>
        <strain evidence="1 2">GTZY2</strain>
    </source>
</reference>
<name>A0A7G9TD82_PSEMX</name>